<protein>
    <submittedName>
        <fullName evidence="2">Uncharacterized protein</fullName>
    </submittedName>
</protein>
<evidence type="ECO:0000256" key="1">
    <source>
        <dbReference type="SAM" id="MobiDB-lite"/>
    </source>
</evidence>
<dbReference type="EMBL" id="QRBI01000099">
    <property type="protein sequence ID" value="RMC17234.1"/>
    <property type="molecule type" value="Genomic_DNA"/>
</dbReference>
<accession>A0A3M0L0E1</accession>
<feature type="compositionally biased region" description="Basic and acidic residues" evidence="1">
    <location>
        <begin position="98"/>
        <end position="111"/>
    </location>
</feature>
<evidence type="ECO:0000313" key="3">
    <source>
        <dbReference type="Proteomes" id="UP000269221"/>
    </source>
</evidence>
<gene>
    <name evidence="2" type="ORF">DUI87_05812</name>
</gene>
<sequence length="157" mass="18200">MPEQLHRSLLGTEKIVKSKAKRQLRRRKTFLARAALLKFVPDRQISKGPGIRHPETCWTVIRTPLRRIRPRLHTSLLLWKSAAEKFDDAQQSLVPVLQEKEKEKEKEKETNQDEVQPQKQVDPGKDEAAAKPQTKQSIPESDKLLLHRNFLQQTGQT</sequence>
<comment type="caution">
    <text evidence="2">The sequence shown here is derived from an EMBL/GenBank/DDBJ whole genome shotgun (WGS) entry which is preliminary data.</text>
</comment>
<name>A0A3M0L0E1_HIRRU</name>
<feature type="region of interest" description="Disordered" evidence="1">
    <location>
        <begin position="94"/>
        <end position="157"/>
    </location>
</feature>
<dbReference type="Proteomes" id="UP000269221">
    <property type="component" value="Unassembled WGS sequence"/>
</dbReference>
<evidence type="ECO:0000313" key="2">
    <source>
        <dbReference type="EMBL" id="RMC17234.1"/>
    </source>
</evidence>
<proteinExistence type="predicted"/>
<organism evidence="2 3">
    <name type="scientific">Hirundo rustica rustica</name>
    <dbReference type="NCBI Taxonomy" id="333673"/>
    <lineage>
        <taxon>Eukaryota</taxon>
        <taxon>Metazoa</taxon>
        <taxon>Chordata</taxon>
        <taxon>Craniata</taxon>
        <taxon>Vertebrata</taxon>
        <taxon>Euteleostomi</taxon>
        <taxon>Archelosauria</taxon>
        <taxon>Archosauria</taxon>
        <taxon>Dinosauria</taxon>
        <taxon>Saurischia</taxon>
        <taxon>Theropoda</taxon>
        <taxon>Coelurosauria</taxon>
        <taxon>Aves</taxon>
        <taxon>Neognathae</taxon>
        <taxon>Neoaves</taxon>
        <taxon>Telluraves</taxon>
        <taxon>Australaves</taxon>
        <taxon>Passeriformes</taxon>
        <taxon>Sylvioidea</taxon>
        <taxon>Hirundinidae</taxon>
        <taxon>Hirundo</taxon>
    </lineage>
</organism>
<reference evidence="2 3" key="1">
    <citation type="submission" date="2018-07" db="EMBL/GenBank/DDBJ databases">
        <title>A high quality draft genome assembly of the barn swallow (H. rustica rustica).</title>
        <authorList>
            <person name="Formenti G."/>
            <person name="Chiara M."/>
            <person name="Poveda L."/>
            <person name="Francoijs K.-J."/>
            <person name="Bonisoli-Alquati A."/>
            <person name="Canova L."/>
            <person name="Gianfranceschi L."/>
            <person name="Horner D.S."/>
            <person name="Saino N."/>
        </authorList>
    </citation>
    <scope>NUCLEOTIDE SEQUENCE [LARGE SCALE GENOMIC DNA]</scope>
    <source>
        <strain evidence="2">Chelidonia</strain>
        <tissue evidence="2">Blood</tissue>
    </source>
</reference>
<dbReference type="AlphaFoldDB" id="A0A3M0L0E1"/>
<keyword evidence="3" id="KW-1185">Reference proteome</keyword>